<dbReference type="InterPro" id="IPR013785">
    <property type="entry name" value="Aldolase_TIM"/>
</dbReference>
<dbReference type="HOGENOM" id="CLU_012153_6_2_1"/>
<sequence length="507" mass="55552">MAKDLLAPITLPCGLVVPNRMVKAALYEHMAPLFGGPPNSNHLALYSAWGEGGWGMILTGNIQVSQEHLTLGRDITPPDNLTTKTIEPFRRLADAIHANSTTEEGRPLAIMQLSHAGRQSTNFIGGRRFLVPPKAPSAVGLKLDNAAPRLLPTASHALSQLLFQNPVEMTLDDIEETVRAFVRSAQLAHASGFDGVELHAGHGYLLAQFISPESNKRTDDYSAVTAPLHFLRRIISQIDGVLPSTFAIGVKLNAADYTQAQADNEERFVQHILDIARWSRVDFVEISGGSYERTDFIGHVPSRASRRQALFSLASERAVKELTAWQQANPNAKRPLIILTGGLCSLDLMTAALQDRHADMLGIGRLSILCPHLPKRLIQSGAITDISHETSTASSREPWETRSMQSPPSPAYSVMRGILKVLARQYTLIPATLRPQIPKLVGTGAEIAWYTVAMRLVPDMAKGEWVSLPTTGLEAVLSMWLYVAPGRWNTWMILVLIPLLAIISISF</sequence>
<keyword evidence="6" id="KW-0472">Membrane</keyword>
<dbReference type="GO" id="GO:0010181">
    <property type="term" value="F:FMN binding"/>
    <property type="evidence" value="ECO:0007669"/>
    <property type="project" value="InterPro"/>
</dbReference>
<evidence type="ECO:0000313" key="8">
    <source>
        <dbReference type="EMBL" id="KIP06483.1"/>
    </source>
</evidence>
<organism evidence="8 9">
    <name type="scientific">Phlebiopsis gigantea (strain 11061_1 CR5-6)</name>
    <name type="common">White-rot fungus</name>
    <name type="synonym">Peniophora gigantea</name>
    <dbReference type="NCBI Taxonomy" id="745531"/>
    <lineage>
        <taxon>Eukaryota</taxon>
        <taxon>Fungi</taxon>
        <taxon>Dikarya</taxon>
        <taxon>Basidiomycota</taxon>
        <taxon>Agaricomycotina</taxon>
        <taxon>Agaricomycetes</taxon>
        <taxon>Polyporales</taxon>
        <taxon>Phanerochaetaceae</taxon>
        <taxon>Phlebiopsis</taxon>
    </lineage>
</organism>
<dbReference type="InterPro" id="IPR001155">
    <property type="entry name" value="OxRdtase_FMN_N"/>
</dbReference>
<keyword evidence="6" id="KW-0812">Transmembrane</keyword>
<keyword evidence="2" id="KW-0285">Flavoprotein</keyword>
<dbReference type="PANTHER" id="PTHR43656:SF2">
    <property type="entry name" value="BINDING OXIDOREDUCTASE, PUTATIVE (AFU_ORTHOLOGUE AFUA_2G08260)-RELATED"/>
    <property type="match status" value="1"/>
</dbReference>
<evidence type="ECO:0000256" key="4">
    <source>
        <dbReference type="ARBA" id="ARBA00023002"/>
    </source>
</evidence>
<gene>
    <name evidence="8" type="ORF">PHLGIDRAFT_13872</name>
</gene>
<dbReference type="InterPro" id="IPR051799">
    <property type="entry name" value="NADH_flavin_oxidoreductase"/>
</dbReference>
<feature type="transmembrane region" description="Helical" evidence="6">
    <location>
        <begin position="488"/>
        <end position="506"/>
    </location>
</feature>
<protein>
    <recommendedName>
        <fullName evidence="7">NADH:flavin oxidoreductase/NADH oxidase N-terminal domain-containing protein</fullName>
    </recommendedName>
</protein>
<keyword evidence="4" id="KW-0560">Oxidoreductase</keyword>
<comment type="similarity">
    <text evidence="1">Belongs to the NADH:flavin oxidoreductase/NADH oxidase family.</text>
</comment>
<keyword evidence="9" id="KW-1185">Reference proteome</keyword>
<name>A0A0C3PJT3_PHLG1</name>
<dbReference type="Pfam" id="PF00724">
    <property type="entry name" value="Oxidored_FMN"/>
    <property type="match status" value="1"/>
</dbReference>
<evidence type="ECO:0000256" key="2">
    <source>
        <dbReference type="ARBA" id="ARBA00022630"/>
    </source>
</evidence>
<dbReference type="STRING" id="745531.A0A0C3PJT3"/>
<keyword evidence="6" id="KW-1133">Transmembrane helix</keyword>
<dbReference type="PANTHER" id="PTHR43656">
    <property type="entry name" value="BINDING OXIDOREDUCTASE, PUTATIVE (AFU_ORTHOLOGUE AFUA_2G08260)-RELATED"/>
    <property type="match status" value="1"/>
</dbReference>
<evidence type="ECO:0000256" key="1">
    <source>
        <dbReference type="ARBA" id="ARBA00005979"/>
    </source>
</evidence>
<reference evidence="8 9" key="1">
    <citation type="journal article" date="2014" name="PLoS Genet.">
        <title>Analysis of the Phlebiopsis gigantea genome, transcriptome and secretome provides insight into its pioneer colonization strategies of wood.</title>
        <authorList>
            <person name="Hori C."/>
            <person name="Ishida T."/>
            <person name="Igarashi K."/>
            <person name="Samejima M."/>
            <person name="Suzuki H."/>
            <person name="Master E."/>
            <person name="Ferreira P."/>
            <person name="Ruiz-Duenas F.J."/>
            <person name="Held B."/>
            <person name="Canessa P."/>
            <person name="Larrondo L.F."/>
            <person name="Schmoll M."/>
            <person name="Druzhinina I.S."/>
            <person name="Kubicek C.P."/>
            <person name="Gaskell J.A."/>
            <person name="Kersten P."/>
            <person name="St John F."/>
            <person name="Glasner J."/>
            <person name="Sabat G."/>
            <person name="Splinter BonDurant S."/>
            <person name="Syed K."/>
            <person name="Yadav J."/>
            <person name="Mgbeahuruike A.C."/>
            <person name="Kovalchuk A."/>
            <person name="Asiegbu F.O."/>
            <person name="Lackner G."/>
            <person name="Hoffmeister D."/>
            <person name="Rencoret J."/>
            <person name="Gutierrez A."/>
            <person name="Sun H."/>
            <person name="Lindquist E."/>
            <person name="Barry K."/>
            <person name="Riley R."/>
            <person name="Grigoriev I.V."/>
            <person name="Henrissat B."/>
            <person name="Kues U."/>
            <person name="Berka R.M."/>
            <person name="Martinez A.T."/>
            <person name="Covert S.F."/>
            <person name="Blanchette R.A."/>
            <person name="Cullen D."/>
        </authorList>
    </citation>
    <scope>NUCLEOTIDE SEQUENCE [LARGE SCALE GENOMIC DNA]</scope>
    <source>
        <strain evidence="8 9">11061_1 CR5-6</strain>
    </source>
</reference>
<evidence type="ECO:0000256" key="5">
    <source>
        <dbReference type="SAM" id="MobiDB-lite"/>
    </source>
</evidence>
<dbReference type="Proteomes" id="UP000053257">
    <property type="component" value="Unassembled WGS sequence"/>
</dbReference>
<evidence type="ECO:0000256" key="3">
    <source>
        <dbReference type="ARBA" id="ARBA00022643"/>
    </source>
</evidence>
<evidence type="ECO:0000256" key="6">
    <source>
        <dbReference type="SAM" id="Phobius"/>
    </source>
</evidence>
<dbReference type="EMBL" id="KN840517">
    <property type="protein sequence ID" value="KIP06483.1"/>
    <property type="molecule type" value="Genomic_DNA"/>
</dbReference>
<dbReference type="Gene3D" id="3.20.20.70">
    <property type="entry name" value="Aldolase class I"/>
    <property type="match status" value="1"/>
</dbReference>
<dbReference type="OrthoDB" id="1663137at2759"/>
<dbReference type="AlphaFoldDB" id="A0A0C3PJT3"/>
<feature type="domain" description="NADH:flavin oxidoreductase/NADH oxidase N-terminal" evidence="7">
    <location>
        <begin position="5"/>
        <end position="378"/>
    </location>
</feature>
<dbReference type="GO" id="GO:0016491">
    <property type="term" value="F:oxidoreductase activity"/>
    <property type="evidence" value="ECO:0007669"/>
    <property type="project" value="UniProtKB-KW"/>
</dbReference>
<feature type="region of interest" description="Disordered" evidence="5">
    <location>
        <begin position="389"/>
        <end position="408"/>
    </location>
</feature>
<keyword evidence="3" id="KW-0288">FMN</keyword>
<dbReference type="SUPFAM" id="SSF51395">
    <property type="entry name" value="FMN-linked oxidoreductases"/>
    <property type="match status" value="1"/>
</dbReference>
<evidence type="ECO:0000313" key="9">
    <source>
        <dbReference type="Proteomes" id="UP000053257"/>
    </source>
</evidence>
<evidence type="ECO:0000259" key="7">
    <source>
        <dbReference type="Pfam" id="PF00724"/>
    </source>
</evidence>
<proteinExistence type="inferred from homology"/>
<accession>A0A0C3PJT3</accession>